<reference evidence="8" key="1">
    <citation type="journal article" date="2023" name="Genome Biol. Evol.">
        <title>First Whole Genome Sequence and Flow Cytometry Genome Size Data for the Lichen-Forming Fungus Ramalina farinacea (Ascomycota).</title>
        <authorList>
            <person name="Llewellyn T."/>
            <person name="Mian S."/>
            <person name="Hill R."/>
            <person name="Leitch I.J."/>
            <person name="Gaya E."/>
        </authorList>
    </citation>
    <scope>NUCLEOTIDE SEQUENCE</scope>
    <source>
        <strain evidence="8">LIQ254RAFAR</strain>
    </source>
</reference>
<dbReference type="GO" id="GO:0000177">
    <property type="term" value="C:cytoplasmic exosome (RNase complex)"/>
    <property type="evidence" value="ECO:0007669"/>
    <property type="project" value="TreeGrafter"/>
</dbReference>
<dbReference type="GO" id="GO:0034475">
    <property type="term" value="P:U4 snRNA 3'-end processing"/>
    <property type="evidence" value="ECO:0007669"/>
    <property type="project" value="TreeGrafter"/>
</dbReference>
<dbReference type="GO" id="GO:0071051">
    <property type="term" value="P:poly(A)-dependent snoRNA 3'-end processing"/>
    <property type="evidence" value="ECO:0007669"/>
    <property type="project" value="TreeGrafter"/>
</dbReference>
<feature type="domain" description="Exoribonuclease phosphorolytic" evidence="7">
    <location>
        <begin position="2"/>
        <end position="77"/>
    </location>
</feature>
<dbReference type="GO" id="GO:0000176">
    <property type="term" value="C:nuclear exosome (RNase complex)"/>
    <property type="evidence" value="ECO:0007669"/>
    <property type="project" value="UniProtKB-ARBA"/>
</dbReference>
<dbReference type="GO" id="GO:0003723">
    <property type="term" value="F:RNA binding"/>
    <property type="evidence" value="ECO:0007669"/>
    <property type="project" value="TreeGrafter"/>
</dbReference>
<dbReference type="PANTHER" id="PTHR11953:SF1">
    <property type="entry name" value="EXOSOME COMPLEX COMPONENT RRP46"/>
    <property type="match status" value="1"/>
</dbReference>
<proteinExistence type="inferred from homology"/>
<evidence type="ECO:0000256" key="4">
    <source>
        <dbReference type="ARBA" id="ARBA00022835"/>
    </source>
</evidence>
<name>A0AA43QMU0_9LECA</name>
<sequence>MPGVRERHLESILHSTLRQVILVSAHPRTLIQITLQVVASQEDESSMMGLPQAASNIDVLPALVQTAMLALLTTSIPLVMTVTAALICIDEDGAVLSNPDAKALRLAESVHVSAFSSLGKMTLAQSEGKFSINDWEKVHDSARQICLGPDSARDLGDDVSMTSEQEESLQEKLRNAVESRVSKEQAWKTGGE</sequence>
<dbReference type="SUPFAM" id="SSF54211">
    <property type="entry name" value="Ribosomal protein S5 domain 2-like"/>
    <property type="match status" value="1"/>
</dbReference>
<evidence type="ECO:0000256" key="3">
    <source>
        <dbReference type="ARBA" id="ARBA00022552"/>
    </source>
</evidence>
<dbReference type="InterPro" id="IPR020568">
    <property type="entry name" value="Ribosomal_Su5_D2-typ_SF"/>
</dbReference>
<organism evidence="8 9">
    <name type="scientific">Ramalina farinacea</name>
    <dbReference type="NCBI Taxonomy" id="258253"/>
    <lineage>
        <taxon>Eukaryota</taxon>
        <taxon>Fungi</taxon>
        <taxon>Dikarya</taxon>
        <taxon>Ascomycota</taxon>
        <taxon>Pezizomycotina</taxon>
        <taxon>Lecanoromycetes</taxon>
        <taxon>OSLEUM clade</taxon>
        <taxon>Lecanoromycetidae</taxon>
        <taxon>Lecanorales</taxon>
        <taxon>Lecanorineae</taxon>
        <taxon>Ramalinaceae</taxon>
        <taxon>Ramalina</taxon>
    </lineage>
</organism>
<dbReference type="Gene3D" id="3.30.230.70">
    <property type="entry name" value="GHMP Kinase, N-terminal domain"/>
    <property type="match status" value="1"/>
</dbReference>
<keyword evidence="9" id="KW-1185">Reference proteome</keyword>
<dbReference type="PANTHER" id="PTHR11953">
    <property type="entry name" value="EXOSOME COMPLEX COMPONENT"/>
    <property type="match status" value="1"/>
</dbReference>
<protein>
    <submittedName>
        <fullName evidence="8">Exosome non-catalytic core subunit rrp46</fullName>
    </submittedName>
</protein>
<keyword evidence="5" id="KW-0539">Nucleus</keyword>
<dbReference type="GO" id="GO:0016075">
    <property type="term" value="P:rRNA catabolic process"/>
    <property type="evidence" value="ECO:0007669"/>
    <property type="project" value="TreeGrafter"/>
</dbReference>
<keyword evidence="3" id="KW-0698">rRNA processing</keyword>
<evidence type="ECO:0000256" key="1">
    <source>
        <dbReference type="ARBA" id="ARBA00004123"/>
    </source>
</evidence>
<dbReference type="InterPro" id="IPR001247">
    <property type="entry name" value="ExoRNase_PH_dom1"/>
</dbReference>
<comment type="subcellular location">
    <subcellularLocation>
        <location evidence="1">Nucleus</location>
    </subcellularLocation>
</comment>
<dbReference type="GO" id="GO:0005730">
    <property type="term" value="C:nucleolus"/>
    <property type="evidence" value="ECO:0007669"/>
    <property type="project" value="TreeGrafter"/>
</dbReference>
<comment type="caution">
    <text evidence="8">The sequence shown here is derived from an EMBL/GenBank/DDBJ whole genome shotgun (WGS) entry which is preliminary data.</text>
</comment>
<dbReference type="InterPro" id="IPR036345">
    <property type="entry name" value="ExoRNase_PH_dom2_sf"/>
</dbReference>
<dbReference type="InterPro" id="IPR027408">
    <property type="entry name" value="PNPase/RNase_PH_dom_sf"/>
</dbReference>
<evidence type="ECO:0000256" key="2">
    <source>
        <dbReference type="ARBA" id="ARBA00006678"/>
    </source>
</evidence>
<dbReference type="GO" id="GO:0006364">
    <property type="term" value="P:rRNA processing"/>
    <property type="evidence" value="ECO:0007669"/>
    <property type="project" value="UniProtKB-KW"/>
</dbReference>
<accession>A0AA43QMU0</accession>
<evidence type="ECO:0000259" key="7">
    <source>
        <dbReference type="Pfam" id="PF01138"/>
    </source>
</evidence>
<dbReference type="SUPFAM" id="SSF55666">
    <property type="entry name" value="Ribonuclease PH domain 2-like"/>
    <property type="match status" value="1"/>
</dbReference>
<evidence type="ECO:0000313" key="8">
    <source>
        <dbReference type="EMBL" id="MDI1488499.1"/>
    </source>
</evidence>
<keyword evidence="4" id="KW-0271">Exosome</keyword>
<dbReference type="Proteomes" id="UP001161017">
    <property type="component" value="Unassembled WGS sequence"/>
</dbReference>
<dbReference type="EMBL" id="JAPUFD010000007">
    <property type="protein sequence ID" value="MDI1488499.1"/>
    <property type="molecule type" value="Genomic_DNA"/>
</dbReference>
<evidence type="ECO:0000256" key="6">
    <source>
        <dbReference type="SAM" id="MobiDB-lite"/>
    </source>
</evidence>
<feature type="region of interest" description="Disordered" evidence="6">
    <location>
        <begin position="153"/>
        <end position="192"/>
    </location>
</feature>
<comment type="similarity">
    <text evidence="2">Belongs to the RNase PH family.</text>
</comment>
<dbReference type="AlphaFoldDB" id="A0AA43QMU0"/>
<dbReference type="GO" id="GO:0071028">
    <property type="term" value="P:nuclear mRNA surveillance"/>
    <property type="evidence" value="ECO:0007669"/>
    <property type="project" value="TreeGrafter"/>
</dbReference>
<dbReference type="Pfam" id="PF01138">
    <property type="entry name" value="RNase_PH"/>
    <property type="match status" value="1"/>
</dbReference>
<dbReference type="InterPro" id="IPR050080">
    <property type="entry name" value="RNase_PH"/>
</dbReference>
<evidence type="ECO:0000313" key="9">
    <source>
        <dbReference type="Proteomes" id="UP001161017"/>
    </source>
</evidence>
<feature type="compositionally biased region" description="Basic and acidic residues" evidence="6">
    <location>
        <begin position="169"/>
        <end position="192"/>
    </location>
</feature>
<gene>
    <name evidence="8" type="primary">RRP46</name>
    <name evidence="8" type="ORF">OHK93_007774</name>
</gene>
<evidence type="ECO:0000256" key="5">
    <source>
        <dbReference type="ARBA" id="ARBA00023242"/>
    </source>
</evidence>